<accession>A0A507DCG9</accession>
<feature type="signal peptide" evidence="2">
    <location>
        <begin position="1"/>
        <end position="33"/>
    </location>
</feature>
<name>A0A507DCG9_9FUNG</name>
<reference evidence="3 4" key="1">
    <citation type="journal article" date="2019" name="Sci. Rep.">
        <title>Comparative genomics of chytrid fungi reveal insights into the obligate biotrophic and pathogenic lifestyle of Synchytrium endobioticum.</title>
        <authorList>
            <person name="van de Vossenberg B.T.L.H."/>
            <person name="Warris S."/>
            <person name="Nguyen H.D.T."/>
            <person name="van Gent-Pelzer M.P.E."/>
            <person name="Joly D.L."/>
            <person name="van de Geest H.C."/>
            <person name="Bonants P.J.M."/>
            <person name="Smith D.S."/>
            <person name="Levesque C.A."/>
            <person name="van der Lee T.A.J."/>
        </authorList>
    </citation>
    <scope>NUCLEOTIDE SEQUENCE [LARGE SCALE GENOMIC DNA]</scope>
    <source>
        <strain evidence="3 4">MB42</strain>
    </source>
</reference>
<keyword evidence="2" id="KW-0732">Signal</keyword>
<gene>
    <name evidence="3" type="ORF">SeMB42_g02783</name>
</gene>
<dbReference type="AlphaFoldDB" id="A0A507DCG9"/>
<evidence type="ECO:0000256" key="2">
    <source>
        <dbReference type="SAM" id="SignalP"/>
    </source>
</evidence>
<organism evidence="3 4">
    <name type="scientific">Synchytrium endobioticum</name>
    <dbReference type="NCBI Taxonomy" id="286115"/>
    <lineage>
        <taxon>Eukaryota</taxon>
        <taxon>Fungi</taxon>
        <taxon>Fungi incertae sedis</taxon>
        <taxon>Chytridiomycota</taxon>
        <taxon>Chytridiomycota incertae sedis</taxon>
        <taxon>Chytridiomycetes</taxon>
        <taxon>Synchytriales</taxon>
        <taxon>Synchytriaceae</taxon>
        <taxon>Synchytrium</taxon>
    </lineage>
</organism>
<evidence type="ECO:0000256" key="1">
    <source>
        <dbReference type="SAM" id="MobiDB-lite"/>
    </source>
</evidence>
<dbReference type="EMBL" id="QEAN01000090">
    <property type="protein sequence ID" value="TPX48995.1"/>
    <property type="molecule type" value="Genomic_DNA"/>
</dbReference>
<keyword evidence="4" id="KW-1185">Reference proteome</keyword>
<evidence type="ECO:0000313" key="3">
    <source>
        <dbReference type="EMBL" id="TPX48995.1"/>
    </source>
</evidence>
<dbReference type="VEuPathDB" id="FungiDB:SeMB42_g02783"/>
<comment type="caution">
    <text evidence="3">The sequence shown here is derived from an EMBL/GenBank/DDBJ whole genome shotgun (WGS) entry which is preliminary data.</text>
</comment>
<proteinExistence type="predicted"/>
<feature type="region of interest" description="Disordered" evidence="1">
    <location>
        <begin position="36"/>
        <end position="68"/>
    </location>
</feature>
<dbReference type="Proteomes" id="UP000317494">
    <property type="component" value="Unassembled WGS sequence"/>
</dbReference>
<evidence type="ECO:0000313" key="4">
    <source>
        <dbReference type="Proteomes" id="UP000317494"/>
    </source>
</evidence>
<protein>
    <submittedName>
        <fullName evidence="3">Uncharacterized protein</fullName>
    </submittedName>
</protein>
<sequence>MKITTLFNMQTTRWATIPLLLVLMLPHLHQTSAVGNLRGHSDPDIRHSRNRQSHDQVSYRNRDHSRPSTFSVDHVSRFQDNNQGPSSSTWNAQVAGSLENITNWMKFLLLCPLQRYQVLVLNAFGEFLDDLVEALKVILASVEETQQNADALMWARLTASRMFDLIEKYDPVLYGHTVHHFKHKPVLRNMLQLYGIETTMQPGTSCTASCMNALVRSSAAPTQSRINHDSQYFKMPYIALRLFGGGGEFSMRDRSLATDFVLEPRTCLSRHTFVH</sequence>
<feature type="chain" id="PRO_5021368570" evidence="2">
    <location>
        <begin position="34"/>
        <end position="275"/>
    </location>
</feature>